<keyword evidence="8" id="KW-0479">Metal-binding</keyword>
<protein>
    <submittedName>
        <fullName evidence="16">Formate dehydrogenase gamma subunit</fullName>
    </submittedName>
</protein>
<dbReference type="GO" id="GO:0015944">
    <property type="term" value="P:formate oxidation"/>
    <property type="evidence" value="ECO:0007669"/>
    <property type="project" value="TreeGrafter"/>
</dbReference>
<keyword evidence="5" id="KW-1003">Cell membrane</keyword>
<feature type="chain" id="PRO_5002635987" evidence="14">
    <location>
        <begin position="33"/>
        <end position="346"/>
    </location>
</feature>
<dbReference type="InterPro" id="IPR051817">
    <property type="entry name" value="FDH_cytochrome_b556_subunit"/>
</dbReference>
<dbReference type="PANTHER" id="PTHR30074">
    <property type="entry name" value="FORMATE DEHYDROGENASE, NITRATE-INDUCIBLE, CYTOCHROME B556 FDN SUBUNIT"/>
    <property type="match status" value="1"/>
</dbReference>
<evidence type="ECO:0000256" key="6">
    <source>
        <dbReference type="ARBA" id="ARBA00022617"/>
    </source>
</evidence>
<name>A1KB89_AZOSB</name>
<dbReference type="GO" id="GO:0009055">
    <property type="term" value="F:electron transfer activity"/>
    <property type="evidence" value="ECO:0007669"/>
    <property type="project" value="InterPro"/>
</dbReference>
<keyword evidence="9" id="KW-0249">Electron transport</keyword>
<evidence type="ECO:0000256" key="5">
    <source>
        <dbReference type="ARBA" id="ARBA00022475"/>
    </source>
</evidence>
<accession>A1KB89</accession>
<feature type="transmembrane region" description="Helical" evidence="13">
    <location>
        <begin position="241"/>
        <end position="260"/>
    </location>
</feature>
<dbReference type="HOGENOM" id="CLU_047957_2_1_4"/>
<gene>
    <name evidence="16" type="primary">fdhC</name>
    <name evidence="16" type="ordered locus">azo3479</name>
</gene>
<dbReference type="eggNOG" id="COG2864">
    <property type="taxonomic scope" value="Bacteria"/>
</dbReference>
<evidence type="ECO:0000256" key="1">
    <source>
        <dbReference type="ARBA" id="ARBA00001971"/>
    </source>
</evidence>
<dbReference type="PANTHER" id="PTHR30074:SF6">
    <property type="entry name" value="FORMATE DEHYDROGENASE GAMMA SUBUNIT"/>
    <property type="match status" value="1"/>
</dbReference>
<evidence type="ECO:0000313" key="16">
    <source>
        <dbReference type="EMBL" id="CAL96095.1"/>
    </source>
</evidence>
<sequence>MMTSYVRRGGVLALAALCWLAALLVGLVPAHAVEVPADAAAQVQQQQAQPLNNAPVWREVRSGESHFTLARGPEAGVLIQSEGNTWRALRNGPVTQIGGWALLLVPTAILLFWKLKGTMRLHDKPTGRLMKRFSGFERFAHWGTAITFVLLALTGVAILFGKYVLAPVFGHAFLSWVLTLGKLVHNYVGPVFGVFVLIMIGTFLRDNVWQACDAIWIRKAGGLLGGDHVPSSRFNFGEKTWFWFGVTFLGLTVTISGLFMDFPNLGWTRSDMHIANLVHAIGALVLLAASFGHIYMGTIGVEGAYQSMKTGYVDETWAREHHEYWYDDVKAGKSGHPQDSVSGARV</sequence>
<organism evidence="16 17">
    <name type="scientific">Azoarcus sp. (strain BH72)</name>
    <dbReference type="NCBI Taxonomy" id="418699"/>
    <lineage>
        <taxon>Bacteria</taxon>
        <taxon>Pseudomonadati</taxon>
        <taxon>Pseudomonadota</taxon>
        <taxon>Betaproteobacteria</taxon>
        <taxon>Rhodocyclales</taxon>
        <taxon>Zoogloeaceae</taxon>
        <taxon>Azoarcus</taxon>
    </lineage>
</organism>
<evidence type="ECO:0000256" key="11">
    <source>
        <dbReference type="ARBA" id="ARBA00023004"/>
    </source>
</evidence>
<dbReference type="InterPro" id="IPR016174">
    <property type="entry name" value="Di-haem_cyt_TM"/>
</dbReference>
<dbReference type="OrthoDB" id="9790598at2"/>
<dbReference type="NCBIfam" id="TIGR01583">
    <property type="entry name" value="formate-DH-gamm"/>
    <property type="match status" value="1"/>
</dbReference>
<keyword evidence="4" id="KW-0813">Transport</keyword>
<comment type="similarity">
    <text evidence="3">Belongs to the formate dehydrogenase gamma subunit family.</text>
</comment>
<dbReference type="GO" id="GO:0022904">
    <property type="term" value="P:respiratory electron transport chain"/>
    <property type="evidence" value="ECO:0007669"/>
    <property type="project" value="InterPro"/>
</dbReference>
<dbReference type="GO" id="GO:0009326">
    <property type="term" value="C:formate dehydrogenase complex"/>
    <property type="evidence" value="ECO:0007669"/>
    <property type="project" value="InterPro"/>
</dbReference>
<evidence type="ECO:0000256" key="14">
    <source>
        <dbReference type="SAM" id="SignalP"/>
    </source>
</evidence>
<dbReference type="SUPFAM" id="SSF81342">
    <property type="entry name" value="Transmembrane di-heme cytochromes"/>
    <property type="match status" value="1"/>
</dbReference>
<feature type="transmembrane region" description="Helical" evidence="13">
    <location>
        <begin position="280"/>
        <end position="301"/>
    </location>
</feature>
<dbReference type="GO" id="GO:0036397">
    <property type="term" value="F:formate dehydrogenase (quinone) activity"/>
    <property type="evidence" value="ECO:0007669"/>
    <property type="project" value="TreeGrafter"/>
</dbReference>
<evidence type="ECO:0000313" key="17">
    <source>
        <dbReference type="Proteomes" id="UP000002588"/>
    </source>
</evidence>
<dbReference type="Gene3D" id="1.20.950.20">
    <property type="entry name" value="Transmembrane di-heme cytochromes, Chain C"/>
    <property type="match status" value="1"/>
</dbReference>
<evidence type="ECO:0000256" key="9">
    <source>
        <dbReference type="ARBA" id="ARBA00022982"/>
    </source>
</evidence>
<evidence type="ECO:0000256" key="10">
    <source>
        <dbReference type="ARBA" id="ARBA00022989"/>
    </source>
</evidence>
<feature type="transmembrane region" description="Helical" evidence="13">
    <location>
        <begin position="97"/>
        <end position="115"/>
    </location>
</feature>
<comment type="cofactor">
    <cofactor evidence="1">
        <name>heme</name>
        <dbReference type="ChEBI" id="CHEBI:30413"/>
    </cofactor>
</comment>
<feature type="signal peptide" evidence="14">
    <location>
        <begin position="1"/>
        <end position="32"/>
    </location>
</feature>
<dbReference type="GO" id="GO:0046872">
    <property type="term" value="F:metal ion binding"/>
    <property type="evidence" value="ECO:0007669"/>
    <property type="project" value="UniProtKB-KW"/>
</dbReference>
<dbReference type="GO" id="GO:0005886">
    <property type="term" value="C:plasma membrane"/>
    <property type="evidence" value="ECO:0007669"/>
    <property type="project" value="UniProtKB-SubCell"/>
</dbReference>
<dbReference type="InterPro" id="IPR006471">
    <property type="entry name" value="Formate_DH_gsu"/>
</dbReference>
<reference evidence="16 17" key="1">
    <citation type="journal article" date="2006" name="Nat. Biotechnol.">
        <title>Complete genome of the mutualistic, N2-fixing grass endophyte Azoarcus sp. strain BH72.</title>
        <authorList>
            <person name="Krause A."/>
            <person name="Ramakumar A."/>
            <person name="Bartels D."/>
            <person name="Battistoni F."/>
            <person name="Bekel T."/>
            <person name="Boch J."/>
            <person name="Boehm M."/>
            <person name="Friedrich F."/>
            <person name="Hurek T."/>
            <person name="Krause L."/>
            <person name="Linke B."/>
            <person name="McHardy A.C."/>
            <person name="Sarkar A."/>
            <person name="Schneiker S."/>
            <person name="Syed A.A."/>
            <person name="Thauer R."/>
            <person name="Vorhoelter F.-J."/>
            <person name="Weidner S."/>
            <person name="Puehler A."/>
            <person name="Reinhold-Hurek B."/>
            <person name="Kaiser O."/>
            <person name="Goesmann A."/>
        </authorList>
    </citation>
    <scope>NUCLEOTIDE SEQUENCE [LARGE SCALE GENOMIC DNA]</scope>
    <source>
        <strain evidence="16 17">BH72</strain>
    </source>
</reference>
<keyword evidence="11" id="KW-0408">Iron</keyword>
<evidence type="ECO:0000256" key="8">
    <source>
        <dbReference type="ARBA" id="ARBA00022723"/>
    </source>
</evidence>
<keyword evidence="17" id="KW-1185">Reference proteome</keyword>
<evidence type="ECO:0000259" key="15">
    <source>
        <dbReference type="Pfam" id="PF01292"/>
    </source>
</evidence>
<keyword evidence="6" id="KW-0349">Heme</keyword>
<feature type="domain" description="Cytochrome b561 bacterial/Ni-hydrogenase" evidence="15">
    <location>
        <begin position="132"/>
        <end position="310"/>
    </location>
</feature>
<feature type="transmembrane region" description="Helical" evidence="13">
    <location>
        <begin position="184"/>
        <end position="204"/>
    </location>
</feature>
<keyword evidence="12 13" id="KW-0472">Membrane</keyword>
<dbReference type="Proteomes" id="UP000002588">
    <property type="component" value="Chromosome"/>
</dbReference>
<keyword evidence="10 13" id="KW-1133">Transmembrane helix</keyword>
<dbReference type="AlphaFoldDB" id="A1KB89"/>
<evidence type="ECO:0000256" key="3">
    <source>
        <dbReference type="ARBA" id="ARBA00010747"/>
    </source>
</evidence>
<evidence type="ECO:0000256" key="7">
    <source>
        <dbReference type="ARBA" id="ARBA00022692"/>
    </source>
</evidence>
<dbReference type="Pfam" id="PF01292">
    <property type="entry name" value="Ni_hydr_CYTB"/>
    <property type="match status" value="1"/>
</dbReference>
<dbReference type="GO" id="GO:0008863">
    <property type="term" value="F:formate dehydrogenase (NAD+) activity"/>
    <property type="evidence" value="ECO:0007669"/>
    <property type="project" value="InterPro"/>
</dbReference>
<evidence type="ECO:0000256" key="12">
    <source>
        <dbReference type="ARBA" id="ARBA00023136"/>
    </source>
</evidence>
<comment type="subcellular location">
    <subcellularLocation>
        <location evidence="2">Cell membrane</location>
        <topology evidence="2">Multi-pass membrane protein</topology>
    </subcellularLocation>
</comment>
<dbReference type="STRING" id="62928.azo3479"/>
<dbReference type="GO" id="GO:0009061">
    <property type="term" value="P:anaerobic respiration"/>
    <property type="evidence" value="ECO:0007669"/>
    <property type="project" value="TreeGrafter"/>
</dbReference>
<dbReference type="EMBL" id="AM406670">
    <property type="protein sequence ID" value="CAL96095.1"/>
    <property type="molecule type" value="Genomic_DNA"/>
</dbReference>
<dbReference type="KEGG" id="azo:azo3479"/>
<dbReference type="KEGG" id="aoa:dqs_3622"/>
<keyword evidence="14" id="KW-0732">Signal</keyword>
<evidence type="ECO:0000256" key="4">
    <source>
        <dbReference type="ARBA" id="ARBA00022448"/>
    </source>
</evidence>
<proteinExistence type="inferred from homology"/>
<dbReference type="InterPro" id="IPR011577">
    <property type="entry name" value="Cyt_b561_bac/Ni-Hgenase"/>
</dbReference>
<feature type="transmembrane region" description="Helical" evidence="13">
    <location>
        <begin position="139"/>
        <end position="164"/>
    </location>
</feature>
<keyword evidence="7 13" id="KW-0812">Transmembrane</keyword>
<evidence type="ECO:0000256" key="2">
    <source>
        <dbReference type="ARBA" id="ARBA00004651"/>
    </source>
</evidence>
<evidence type="ECO:0000256" key="13">
    <source>
        <dbReference type="SAM" id="Phobius"/>
    </source>
</evidence>